<dbReference type="Proteomes" id="UP000746595">
    <property type="component" value="Unassembled WGS sequence"/>
</dbReference>
<keyword evidence="1" id="KW-1133">Transmembrane helix</keyword>
<gene>
    <name evidence="2" type="ORF">HED64_11290</name>
</gene>
<dbReference type="EMBL" id="JAAWVT010000004">
    <property type="protein sequence ID" value="NKG21286.1"/>
    <property type="molecule type" value="Genomic_DNA"/>
</dbReference>
<accession>A0ABX1G6F1</accession>
<organism evidence="2 3">
    <name type="scientific">Paeniglutamicibacter terrestris</name>
    <dbReference type="NCBI Taxonomy" id="2723403"/>
    <lineage>
        <taxon>Bacteria</taxon>
        <taxon>Bacillati</taxon>
        <taxon>Actinomycetota</taxon>
        <taxon>Actinomycetes</taxon>
        <taxon>Micrococcales</taxon>
        <taxon>Micrococcaceae</taxon>
        <taxon>Paeniglutamicibacter</taxon>
    </lineage>
</organism>
<evidence type="ECO:0000256" key="1">
    <source>
        <dbReference type="SAM" id="Phobius"/>
    </source>
</evidence>
<feature type="transmembrane region" description="Helical" evidence="1">
    <location>
        <begin position="159"/>
        <end position="182"/>
    </location>
</feature>
<dbReference type="RefSeq" id="WP_168152088.1">
    <property type="nucleotide sequence ID" value="NZ_JAAWVT010000004.1"/>
</dbReference>
<protein>
    <submittedName>
        <fullName evidence="2">Uncharacterized protein</fullName>
    </submittedName>
</protein>
<keyword evidence="1" id="KW-0812">Transmembrane</keyword>
<sequence length="238" mass="25827">MITTKDQKWIDTLILELRLRDVSGARIGDAIASVKEFLTDSGEEAQLAFGTPAEYAQSLDLSSVAETVSLRGTILRSSIGVLAFLAFAQAIVPWLDDEKFAVGVLQLILLSVPVLAVLCLPLFLEKLLRNFWLLALLFGVCITSGIFAAITAPRDQGNAWLLVNPAVVLIVSSVLMIAVSIAGTIDAMNIKNDTIREPLEASATSRKNEKTSRITGVLVAWMFPIFALIFLGLDLLIR</sequence>
<name>A0ABX1G6F1_9MICC</name>
<keyword evidence="3" id="KW-1185">Reference proteome</keyword>
<evidence type="ECO:0000313" key="2">
    <source>
        <dbReference type="EMBL" id="NKG21286.1"/>
    </source>
</evidence>
<comment type="caution">
    <text evidence="2">The sequence shown here is derived from an EMBL/GenBank/DDBJ whole genome shotgun (WGS) entry which is preliminary data.</text>
</comment>
<evidence type="ECO:0000313" key="3">
    <source>
        <dbReference type="Proteomes" id="UP000746595"/>
    </source>
</evidence>
<feature type="transmembrane region" description="Helical" evidence="1">
    <location>
        <begin position="214"/>
        <end position="237"/>
    </location>
</feature>
<proteinExistence type="predicted"/>
<feature type="transmembrane region" description="Helical" evidence="1">
    <location>
        <begin position="74"/>
        <end position="94"/>
    </location>
</feature>
<reference evidence="2 3" key="1">
    <citation type="submission" date="2020-04" db="EMBL/GenBank/DDBJ databases">
        <title>Paeniglutamicibacter sp. ANT13_2, a novel actinomycete isolated from sediment in Antarctica.</title>
        <authorList>
            <person name="Sakdapetsiri C."/>
            <person name="Pinyakong O."/>
        </authorList>
    </citation>
    <scope>NUCLEOTIDE SEQUENCE [LARGE SCALE GENOMIC DNA]</scope>
    <source>
        <strain evidence="2 3">ANT13_2</strain>
    </source>
</reference>
<feature type="transmembrane region" description="Helical" evidence="1">
    <location>
        <begin position="100"/>
        <end position="124"/>
    </location>
</feature>
<feature type="transmembrane region" description="Helical" evidence="1">
    <location>
        <begin position="131"/>
        <end position="153"/>
    </location>
</feature>
<keyword evidence="1" id="KW-0472">Membrane</keyword>